<comment type="similarity">
    <text evidence="9">Belongs to the PanD family.</text>
</comment>
<accession>A0ABV7D2E0</accession>
<keyword evidence="4 9" id="KW-0068">Autocatalytic cleavage</keyword>
<feature type="binding site" evidence="9">
    <location>
        <begin position="81"/>
        <end position="83"/>
    </location>
    <ligand>
        <name>substrate</name>
    </ligand>
</feature>
<dbReference type="NCBIfam" id="TIGR00223">
    <property type="entry name" value="panD"/>
    <property type="match status" value="1"/>
</dbReference>
<evidence type="ECO:0000313" key="11">
    <source>
        <dbReference type="Proteomes" id="UP001595444"/>
    </source>
</evidence>
<organism evidence="10 11">
    <name type="scientific">Kordiimonas pumila</name>
    <dbReference type="NCBI Taxonomy" id="2161677"/>
    <lineage>
        <taxon>Bacteria</taxon>
        <taxon>Pseudomonadati</taxon>
        <taxon>Pseudomonadota</taxon>
        <taxon>Alphaproteobacteria</taxon>
        <taxon>Kordiimonadales</taxon>
        <taxon>Kordiimonadaceae</taxon>
        <taxon>Kordiimonas</taxon>
    </lineage>
</organism>
<evidence type="ECO:0000256" key="7">
    <source>
        <dbReference type="ARBA" id="ARBA00023270"/>
    </source>
</evidence>
<comment type="pathway">
    <text evidence="9">Cofactor biosynthesis; (R)-pantothenate biosynthesis; beta-alanine from L-aspartate: step 1/1.</text>
</comment>
<dbReference type="CDD" id="cd06919">
    <property type="entry name" value="Asp_decarbox"/>
    <property type="match status" value="1"/>
</dbReference>
<comment type="caution">
    <text evidence="10">The sequence shown here is derived from an EMBL/GenBank/DDBJ whole genome shotgun (WGS) entry which is preliminary data.</text>
</comment>
<evidence type="ECO:0000256" key="5">
    <source>
        <dbReference type="ARBA" id="ARBA00023145"/>
    </source>
</evidence>
<sequence>MSKPVLDTALREFMYGKLHRVTVTGAELNYVGSITVDPELLRVSGILPNTAVDVVNITNGERITTYVIEGTEKSGVICLNGAAAHQFNKGDMAIIMGYESVPANQLPGRISRAVHVDAGNQIVSVDEYVTPSLETLGQPENNRENTPYAVVDA</sequence>
<dbReference type="PANTHER" id="PTHR21012">
    <property type="entry name" value="ASPARTATE 1-DECARBOXYLASE"/>
    <property type="match status" value="1"/>
</dbReference>
<comment type="catalytic activity">
    <reaction evidence="9">
        <text>L-aspartate + H(+) = beta-alanine + CO2</text>
        <dbReference type="Rhea" id="RHEA:19497"/>
        <dbReference type="ChEBI" id="CHEBI:15378"/>
        <dbReference type="ChEBI" id="CHEBI:16526"/>
        <dbReference type="ChEBI" id="CHEBI:29991"/>
        <dbReference type="ChEBI" id="CHEBI:57966"/>
        <dbReference type="EC" id="4.1.1.11"/>
    </reaction>
</comment>
<dbReference type="Gene3D" id="2.40.40.20">
    <property type="match status" value="1"/>
</dbReference>
<dbReference type="HAMAP" id="MF_00446">
    <property type="entry name" value="PanD"/>
    <property type="match status" value="1"/>
</dbReference>
<dbReference type="PANTHER" id="PTHR21012:SF0">
    <property type="entry name" value="ASPARTATE 1-DECARBOXYLASE"/>
    <property type="match status" value="1"/>
</dbReference>
<evidence type="ECO:0000256" key="9">
    <source>
        <dbReference type="HAMAP-Rule" id="MF_00446"/>
    </source>
</evidence>
<keyword evidence="8 9" id="KW-0670">Pyruvate</keyword>
<dbReference type="EC" id="4.1.1.11" evidence="9"/>
<evidence type="ECO:0000256" key="8">
    <source>
        <dbReference type="ARBA" id="ARBA00023317"/>
    </source>
</evidence>
<evidence type="ECO:0000256" key="3">
    <source>
        <dbReference type="ARBA" id="ARBA00022793"/>
    </source>
</evidence>
<keyword evidence="11" id="KW-1185">Reference proteome</keyword>
<dbReference type="SUPFAM" id="SSF50692">
    <property type="entry name" value="ADC-like"/>
    <property type="match status" value="1"/>
</dbReference>
<feature type="chain" id="PRO_5044917242" description="Aspartate 1-decarboxylase beta chain" evidence="9">
    <location>
        <begin position="1"/>
        <end position="32"/>
    </location>
</feature>
<evidence type="ECO:0000256" key="6">
    <source>
        <dbReference type="ARBA" id="ARBA00023239"/>
    </source>
</evidence>
<dbReference type="EMBL" id="JBHRSL010000002">
    <property type="protein sequence ID" value="MFC3051316.1"/>
    <property type="molecule type" value="Genomic_DNA"/>
</dbReference>
<comment type="subcellular location">
    <subcellularLocation>
        <location evidence="9">Cytoplasm</location>
    </subcellularLocation>
</comment>
<feature type="active site" description="Proton donor" evidence="9">
    <location>
        <position position="66"/>
    </location>
</feature>
<gene>
    <name evidence="9 10" type="primary">panD</name>
    <name evidence="10" type="ORF">ACFOKA_05300</name>
</gene>
<evidence type="ECO:0000256" key="1">
    <source>
        <dbReference type="ARBA" id="ARBA00022490"/>
    </source>
</evidence>
<reference evidence="11" key="1">
    <citation type="journal article" date="2019" name="Int. J. Syst. Evol. Microbiol.">
        <title>The Global Catalogue of Microorganisms (GCM) 10K type strain sequencing project: providing services to taxonomists for standard genome sequencing and annotation.</title>
        <authorList>
            <consortium name="The Broad Institute Genomics Platform"/>
            <consortium name="The Broad Institute Genome Sequencing Center for Infectious Disease"/>
            <person name="Wu L."/>
            <person name="Ma J."/>
        </authorList>
    </citation>
    <scope>NUCLEOTIDE SEQUENCE [LARGE SCALE GENOMIC DNA]</scope>
    <source>
        <strain evidence="11">KCTC 62164</strain>
    </source>
</reference>
<dbReference type="Pfam" id="PF02261">
    <property type="entry name" value="Asp_decarbox"/>
    <property type="match status" value="1"/>
</dbReference>
<keyword evidence="2 9" id="KW-0566">Pantothenate biosynthesis</keyword>
<feature type="binding site" evidence="9">
    <location>
        <position position="65"/>
    </location>
    <ligand>
        <name>substrate</name>
    </ligand>
</feature>
<dbReference type="GO" id="GO:0004068">
    <property type="term" value="F:aspartate 1-decarboxylase activity"/>
    <property type="evidence" value="ECO:0007669"/>
    <property type="project" value="UniProtKB-EC"/>
</dbReference>
<comment type="subunit">
    <text evidence="9">Heterooctamer of four alpha and four beta subunits.</text>
</comment>
<protein>
    <recommendedName>
        <fullName evidence="9">Aspartate 1-decarboxylase</fullName>
        <ecNumber evidence="9">4.1.1.11</ecNumber>
    </recommendedName>
    <alternativeName>
        <fullName evidence="9">Aspartate alpha-decarboxylase</fullName>
    </alternativeName>
    <component>
        <recommendedName>
            <fullName evidence="9">Aspartate 1-decarboxylase beta chain</fullName>
        </recommendedName>
    </component>
    <component>
        <recommendedName>
            <fullName evidence="9">Aspartate 1-decarboxylase alpha chain</fullName>
        </recommendedName>
    </component>
</protein>
<evidence type="ECO:0000256" key="2">
    <source>
        <dbReference type="ARBA" id="ARBA00022655"/>
    </source>
</evidence>
<evidence type="ECO:0000256" key="4">
    <source>
        <dbReference type="ARBA" id="ARBA00022813"/>
    </source>
</evidence>
<dbReference type="RefSeq" id="WP_194211677.1">
    <property type="nucleotide sequence ID" value="NZ_CP061205.1"/>
</dbReference>
<comment type="function">
    <text evidence="9">Catalyzes the pyruvoyl-dependent decarboxylation of aspartate to produce beta-alanine.</text>
</comment>
<comment type="PTM">
    <text evidence="9">Is synthesized initially as an inactive proenzyme, which is activated by self-cleavage at a specific serine bond to produce a beta-subunit with a hydroxyl group at its C-terminus and an alpha-subunit with a pyruvoyl group at its N-terminus.</text>
</comment>
<comment type="cofactor">
    <cofactor evidence="9">
        <name>pyruvate</name>
        <dbReference type="ChEBI" id="CHEBI:15361"/>
    </cofactor>
    <text evidence="9">Binds 1 pyruvoyl group covalently per subunit.</text>
</comment>
<dbReference type="InterPro" id="IPR003190">
    <property type="entry name" value="Asp_decarbox"/>
</dbReference>
<keyword evidence="7 9" id="KW-0704">Schiff base</keyword>
<proteinExistence type="inferred from homology"/>
<name>A0ABV7D2E0_9PROT</name>
<evidence type="ECO:0000313" key="10">
    <source>
        <dbReference type="EMBL" id="MFC3051316.1"/>
    </source>
</evidence>
<feature type="active site" description="Schiff-base intermediate with substrate; via pyruvic acid" evidence="9">
    <location>
        <position position="33"/>
    </location>
</feature>
<feature type="chain" id="PRO_5044917241" description="Aspartate 1-decarboxylase alpha chain" evidence="9">
    <location>
        <begin position="33"/>
        <end position="153"/>
    </location>
</feature>
<keyword evidence="3 9" id="KW-0210">Decarboxylase</keyword>
<keyword evidence="5 9" id="KW-0865">Zymogen</keyword>
<dbReference type="Proteomes" id="UP001595444">
    <property type="component" value="Unassembled WGS sequence"/>
</dbReference>
<feature type="modified residue" description="Pyruvic acid (Ser)" evidence="9">
    <location>
        <position position="33"/>
    </location>
</feature>
<keyword evidence="6 9" id="KW-0456">Lyase</keyword>
<keyword evidence="1 9" id="KW-0963">Cytoplasm</keyword>
<dbReference type="InterPro" id="IPR009010">
    <property type="entry name" value="Asp_de-COase-like_dom_sf"/>
</dbReference>